<keyword evidence="1" id="KW-0812">Transmembrane</keyword>
<dbReference type="Pfam" id="PF14331">
    <property type="entry name" value="IcmF-related_N"/>
    <property type="match status" value="1"/>
</dbReference>
<feature type="transmembrane region" description="Helical" evidence="1">
    <location>
        <begin position="409"/>
        <end position="429"/>
    </location>
</feature>
<evidence type="ECO:0000313" key="5">
    <source>
        <dbReference type="EMBL" id="SCZ61516.1"/>
    </source>
</evidence>
<feature type="domain" description="Type VI secretion system IcmF C-terminal" evidence="2">
    <location>
        <begin position="1011"/>
        <end position="1110"/>
    </location>
</feature>
<evidence type="ECO:0000259" key="2">
    <source>
        <dbReference type="Pfam" id="PF06744"/>
    </source>
</evidence>
<dbReference type="PANTHER" id="PTHR36153">
    <property type="entry name" value="INNER MEMBRANE PROTEIN-RELATED"/>
    <property type="match status" value="1"/>
</dbReference>
<evidence type="ECO:0000256" key="1">
    <source>
        <dbReference type="SAM" id="Phobius"/>
    </source>
</evidence>
<dbReference type="InterPro" id="IPR053156">
    <property type="entry name" value="T6SS_TssM-like"/>
</dbReference>
<dbReference type="InterPro" id="IPR010623">
    <property type="entry name" value="IcmF_C"/>
</dbReference>
<dbReference type="InterPro" id="IPR009612">
    <property type="entry name" value="IcmF-rel"/>
</dbReference>
<evidence type="ECO:0000259" key="4">
    <source>
        <dbReference type="Pfam" id="PF14331"/>
    </source>
</evidence>
<dbReference type="Pfam" id="PF06744">
    <property type="entry name" value="IcmF_C"/>
    <property type="match status" value="1"/>
</dbReference>
<name>A0A1G5QIT5_9RHOB</name>
<sequence length="1220" mass="135454">MNRLRLIKIGLLVLSLVLTLQFSFLLWHWLSGVAFQLGHFIWLGISAFVTLLAITLTLVFRKKIWVHDPQAEHAKVLTQSAKAQFRQARQRAKAIDKSPNNTPWYLFLAMQKEDSATVMAELGYVVFGNPVSDKGLTFTTWTSPTAVAYRVEIEAGADLSFDLLNTVLRLLFKERPSLAVNAAYVEYELASLMQTTSVETANAATVNRILNVVVENFGIDVPVHVLLSGLNHLPDLARAALLTGHLGEDVIFGGFLPNEGADVTTRIDTLFAQLIESFNAAQLQALQKQLLPEFSSALLNAPFQLALLQTQLRSRMTGLTRALPPRQKTLNLQSIVFIGARDGMAAVDPLCQVTGQRFFVNAPTLATQAEDHLNSVTMENAGLAAAAYHKEGFRVAPNRRYSLQQSLNASLWTLALAGLVGLFSLTVWAHSKAYSRVNTQMEATFEAYFSSIGGVPTDSDFLVERVLKLQPLREGLMAYEPLDQRFYHRWLPNPSMEGIYRELYHNELVNGLQTSLVSFLEKDIFAFNSVGDGVELILLASTEAQLFADQKKYKPELISYFAGGLAAEGEVSGAFQDTLRATLDDLFSLNQPPATRNEDLRAVVTNTLLGLDTADLLYASLMRRTDYAERLDLRQMIGPRFFEVFDSIGDPEIYLVPRGYTRVGFDQLFTNGEMPELLEMIASYEAVIGETDNAVENAIIRRVAQNYTADYIARWNAFVSALRLRDAADWADAQILMQALTSPAENPVDQLVEMLASNTDIKIYLPKSVATAEEGAEASPAEPQLASAAHSPEAATAFNIRTAFRTYLDALRADADKQSQFDLFLAYARDVNLWLDEAASATNGAGAYLFEQFKNGDAKNPLAVLNAFVIRSELEIIRNFGLSIVNTLDERAMQYVYDFIDAQWQQQILATFGAGLTQSFPFNSGSDRDFPLTEFTDLFGAEGALPMFEQTYLTPFQAQSGAYVPRPTFLLTGNADLAPSAKTAFERFRRISSTLFVDGAPFLEFGLRTGFMSNGFSRLVVSSGVTLHQFRHGPIVWDEQTWPVSGVQDNDLTLRIFNRSRAVMNQTFQGPWSWFHLSEEGSVALNPSLGLAESVYDLESGTAALQFNAQQRYNPFSPGFFSGFDIPQSLFQVNALPYDTEPDEDPEEASPSDSILDAWLRRDAEVEAMLISARGQSLSPEIRVSIQERMKAEGFYEGPIDGIIGPETRFALQNWRASQI</sequence>
<feature type="domain" description="IcmF-related" evidence="3">
    <location>
        <begin position="501"/>
        <end position="760"/>
    </location>
</feature>
<dbReference type="Pfam" id="PF06761">
    <property type="entry name" value="IcmF-related"/>
    <property type="match status" value="1"/>
</dbReference>
<dbReference type="RefSeq" id="WP_090218018.1">
    <property type="nucleotide sequence ID" value="NZ_FMWG01000004.1"/>
</dbReference>
<dbReference type="SUPFAM" id="SSF47090">
    <property type="entry name" value="PGBD-like"/>
    <property type="match status" value="1"/>
</dbReference>
<dbReference type="InterPro" id="IPR036365">
    <property type="entry name" value="PGBD-like_sf"/>
</dbReference>
<dbReference type="OrthoDB" id="9816009at2"/>
<organism evidence="5 6">
    <name type="scientific">Epibacterium ulvae</name>
    <dbReference type="NCBI Taxonomy" id="1156985"/>
    <lineage>
        <taxon>Bacteria</taxon>
        <taxon>Pseudomonadati</taxon>
        <taxon>Pseudomonadota</taxon>
        <taxon>Alphaproteobacteria</taxon>
        <taxon>Rhodobacterales</taxon>
        <taxon>Roseobacteraceae</taxon>
        <taxon>Epibacterium</taxon>
    </lineage>
</organism>
<feature type="transmembrane region" description="Helical" evidence="1">
    <location>
        <begin position="9"/>
        <end position="29"/>
    </location>
</feature>
<evidence type="ECO:0000259" key="3">
    <source>
        <dbReference type="Pfam" id="PF06761"/>
    </source>
</evidence>
<feature type="transmembrane region" description="Helical" evidence="1">
    <location>
        <begin position="41"/>
        <end position="60"/>
    </location>
</feature>
<keyword evidence="1" id="KW-1133">Transmembrane helix</keyword>
<dbReference type="STRING" id="1156985.SAMN04488118_104250"/>
<feature type="domain" description="Type VI secretion system component TssM1 N-terminal" evidence="4">
    <location>
        <begin position="165"/>
        <end position="370"/>
    </location>
</feature>
<protein>
    <submittedName>
        <fullName evidence="5">Type VI protein secretion system component VasK</fullName>
    </submittedName>
</protein>
<evidence type="ECO:0000313" key="6">
    <source>
        <dbReference type="Proteomes" id="UP000198767"/>
    </source>
</evidence>
<proteinExistence type="predicted"/>
<dbReference type="AlphaFoldDB" id="A0A1G5QIT5"/>
<accession>A0A1G5QIT5</accession>
<reference evidence="5 6" key="1">
    <citation type="submission" date="2016-10" db="EMBL/GenBank/DDBJ databases">
        <authorList>
            <person name="de Groot N.N."/>
        </authorList>
    </citation>
    <scope>NUCLEOTIDE SEQUENCE [LARGE SCALE GENOMIC DNA]</scope>
    <source>
        <strain evidence="5 6">U95</strain>
    </source>
</reference>
<dbReference type="Proteomes" id="UP000198767">
    <property type="component" value="Unassembled WGS sequence"/>
</dbReference>
<dbReference type="EMBL" id="FMWG01000004">
    <property type="protein sequence ID" value="SCZ61516.1"/>
    <property type="molecule type" value="Genomic_DNA"/>
</dbReference>
<dbReference type="PANTHER" id="PTHR36153:SF1">
    <property type="entry name" value="TYPE VI SECRETION SYSTEM COMPONENT TSSM1"/>
    <property type="match status" value="1"/>
</dbReference>
<keyword evidence="6" id="KW-1185">Reference proteome</keyword>
<keyword evidence="1" id="KW-0472">Membrane</keyword>
<gene>
    <name evidence="5" type="ORF">SAMN04488118_104250</name>
</gene>
<dbReference type="InterPro" id="IPR025743">
    <property type="entry name" value="TssM1_N"/>
</dbReference>